<organism evidence="7 8">
    <name type="scientific">Flavobacterium segetis</name>
    <dbReference type="NCBI Taxonomy" id="271157"/>
    <lineage>
        <taxon>Bacteria</taxon>
        <taxon>Pseudomonadati</taxon>
        <taxon>Bacteroidota</taxon>
        <taxon>Flavobacteriia</taxon>
        <taxon>Flavobacteriales</taxon>
        <taxon>Flavobacteriaceae</taxon>
        <taxon>Flavobacterium</taxon>
    </lineage>
</organism>
<proteinExistence type="predicted"/>
<feature type="domain" description="TM2" evidence="6">
    <location>
        <begin position="18"/>
        <end position="67"/>
    </location>
</feature>
<reference evidence="8" key="1">
    <citation type="submission" date="2016-11" db="EMBL/GenBank/DDBJ databases">
        <authorList>
            <person name="Varghese N."/>
            <person name="Submissions S."/>
        </authorList>
    </citation>
    <scope>NUCLEOTIDE SEQUENCE [LARGE SCALE GENOMIC DNA]</scope>
    <source>
        <strain evidence="8">DSM 19741</strain>
    </source>
</reference>
<evidence type="ECO:0000313" key="8">
    <source>
        <dbReference type="Proteomes" id="UP000184036"/>
    </source>
</evidence>
<dbReference type="RefSeq" id="WP_072988642.1">
    <property type="nucleotide sequence ID" value="NZ_FQWE01000002.1"/>
</dbReference>
<dbReference type="Pfam" id="PF05154">
    <property type="entry name" value="TM2"/>
    <property type="match status" value="1"/>
</dbReference>
<dbReference type="InterPro" id="IPR007829">
    <property type="entry name" value="TM2"/>
</dbReference>
<evidence type="ECO:0000256" key="3">
    <source>
        <dbReference type="ARBA" id="ARBA00022989"/>
    </source>
</evidence>
<dbReference type="EMBL" id="FQWE01000002">
    <property type="protein sequence ID" value="SHF91011.1"/>
    <property type="molecule type" value="Genomic_DNA"/>
</dbReference>
<evidence type="ECO:0000256" key="5">
    <source>
        <dbReference type="SAM" id="Phobius"/>
    </source>
</evidence>
<sequence length="93" mass="10533">MENSKQEQWNNPQPVRQDNKKLPAGLLAILLGSLGIHKFLLGYTTEGIIWLVISICTCGTVTTLLGLIEGIIYLTKSDEEFYQTYQVNKKGWF</sequence>
<feature type="transmembrane region" description="Helical" evidence="5">
    <location>
        <begin position="47"/>
        <end position="68"/>
    </location>
</feature>
<evidence type="ECO:0000259" key="6">
    <source>
        <dbReference type="Pfam" id="PF05154"/>
    </source>
</evidence>
<protein>
    <submittedName>
        <fullName evidence="7">TM2 domain-containing membrane protein YozV</fullName>
    </submittedName>
</protein>
<dbReference type="AlphaFoldDB" id="A0A1M5FIN4"/>
<keyword evidence="2 5" id="KW-0812">Transmembrane</keyword>
<evidence type="ECO:0000256" key="2">
    <source>
        <dbReference type="ARBA" id="ARBA00022692"/>
    </source>
</evidence>
<comment type="subcellular location">
    <subcellularLocation>
        <location evidence="1">Membrane</location>
        <topology evidence="1">Multi-pass membrane protein</topology>
    </subcellularLocation>
</comment>
<feature type="transmembrane region" description="Helical" evidence="5">
    <location>
        <begin position="21"/>
        <end position="41"/>
    </location>
</feature>
<accession>A0A1M5FIN4</accession>
<evidence type="ECO:0000256" key="4">
    <source>
        <dbReference type="ARBA" id="ARBA00023136"/>
    </source>
</evidence>
<gene>
    <name evidence="7" type="ORF">SAMN05444396_102397</name>
</gene>
<dbReference type="Proteomes" id="UP000184036">
    <property type="component" value="Unassembled WGS sequence"/>
</dbReference>
<evidence type="ECO:0000256" key="1">
    <source>
        <dbReference type="ARBA" id="ARBA00004141"/>
    </source>
</evidence>
<keyword evidence="3 5" id="KW-1133">Transmembrane helix</keyword>
<dbReference type="STRING" id="271157.SAMN05444396_102397"/>
<keyword evidence="8" id="KW-1185">Reference proteome</keyword>
<keyword evidence="4 5" id="KW-0472">Membrane</keyword>
<evidence type="ECO:0000313" key="7">
    <source>
        <dbReference type="EMBL" id="SHF91011.1"/>
    </source>
</evidence>
<name>A0A1M5FIN4_9FLAO</name>
<dbReference type="GO" id="GO:0016020">
    <property type="term" value="C:membrane"/>
    <property type="evidence" value="ECO:0007669"/>
    <property type="project" value="UniProtKB-SubCell"/>
</dbReference>